<comment type="caution">
    <text evidence="3">The sequence shown here is derived from an EMBL/GenBank/DDBJ whole genome shotgun (WGS) entry which is preliminary data.</text>
</comment>
<organism evidence="3 4">
    <name type="scientific">Bradyrhizobium retamae</name>
    <dbReference type="NCBI Taxonomy" id="1300035"/>
    <lineage>
        <taxon>Bacteria</taxon>
        <taxon>Pseudomonadati</taxon>
        <taxon>Pseudomonadota</taxon>
        <taxon>Alphaproteobacteria</taxon>
        <taxon>Hyphomicrobiales</taxon>
        <taxon>Nitrobacteraceae</taxon>
        <taxon>Bradyrhizobium</taxon>
    </lineage>
</organism>
<evidence type="ECO:0000313" key="4">
    <source>
        <dbReference type="Proteomes" id="UP000052023"/>
    </source>
</evidence>
<evidence type="ECO:0000256" key="1">
    <source>
        <dbReference type="SAM" id="MobiDB-lite"/>
    </source>
</evidence>
<feature type="transmembrane region" description="Helical" evidence="2">
    <location>
        <begin position="158"/>
        <end position="184"/>
    </location>
</feature>
<accession>A0A0R3MW09</accession>
<reference evidence="3 4" key="1">
    <citation type="submission" date="2014-03" db="EMBL/GenBank/DDBJ databases">
        <title>Bradyrhizobium valentinum sp. nov., isolated from effective nodules of Lupinus mariae-josephae, a lupine endemic of basic-lime soils in Eastern Spain.</title>
        <authorList>
            <person name="Duran D."/>
            <person name="Rey L."/>
            <person name="Navarro A."/>
            <person name="Busquets A."/>
            <person name="Imperial J."/>
            <person name="Ruiz-Argueso T."/>
        </authorList>
    </citation>
    <scope>NUCLEOTIDE SEQUENCE [LARGE SCALE GENOMIC DNA]</scope>
    <source>
        <strain evidence="3 4">Ro19</strain>
    </source>
</reference>
<name>A0A0R3MW09_9BRAD</name>
<keyword evidence="2" id="KW-0812">Transmembrane</keyword>
<feature type="compositionally biased region" description="Basic and acidic residues" evidence="1">
    <location>
        <begin position="38"/>
        <end position="55"/>
    </location>
</feature>
<evidence type="ECO:0000256" key="2">
    <source>
        <dbReference type="SAM" id="Phobius"/>
    </source>
</evidence>
<dbReference type="AlphaFoldDB" id="A0A0R3MW09"/>
<proteinExistence type="predicted"/>
<protein>
    <submittedName>
        <fullName evidence="3">Uncharacterized protein</fullName>
    </submittedName>
</protein>
<feature type="region of interest" description="Disordered" evidence="1">
    <location>
        <begin position="15"/>
        <end position="129"/>
    </location>
</feature>
<gene>
    <name evidence="3" type="ORF">CQ13_26175</name>
</gene>
<feature type="compositionally biased region" description="Pro residues" evidence="1">
    <location>
        <begin position="63"/>
        <end position="74"/>
    </location>
</feature>
<evidence type="ECO:0000313" key="3">
    <source>
        <dbReference type="EMBL" id="KRR24244.1"/>
    </source>
</evidence>
<feature type="compositionally biased region" description="Polar residues" evidence="1">
    <location>
        <begin position="117"/>
        <end position="129"/>
    </location>
</feature>
<keyword evidence="2" id="KW-1133">Transmembrane helix</keyword>
<sequence length="264" mass="28215">MEAVSVVWSRDSISQAGVVGRRDGASHLASNLPSKLDSGQKADVDDPARLFRDLELLTGTSPAVPPPSNPPVNPPSDMRSERMSSVSEQDHINPRDPLYYAPRSLRERSASVRDASPATTPFSPASFDSQLESAVSDALRHRLDPEIMREPQLESKKALWSVAARFGAAIGVAALVALFFVIAVPGSRQSDGEPSASSGIVQSIKAALFQSGEASPKPAISEFQAVLASTPPSASPAPEQSQLLKQFMQWREKPDPATPQRANP</sequence>
<dbReference type="EMBL" id="LLYA01000156">
    <property type="protein sequence ID" value="KRR24244.1"/>
    <property type="molecule type" value="Genomic_DNA"/>
</dbReference>
<keyword evidence="4" id="KW-1185">Reference proteome</keyword>
<dbReference type="Proteomes" id="UP000052023">
    <property type="component" value="Unassembled WGS sequence"/>
</dbReference>
<feature type="compositionally biased region" description="Basic and acidic residues" evidence="1">
    <location>
        <begin position="78"/>
        <end position="94"/>
    </location>
</feature>
<keyword evidence="2" id="KW-0472">Membrane</keyword>